<dbReference type="CDD" id="cd06171">
    <property type="entry name" value="Sigma70_r4"/>
    <property type="match status" value="1"/>
</dbReference>
<gene>
    <name evidence="10" type="ORF">ACFQZQ_13745</name>
</gene>
<evidence type="ECO:0000259" key="9">
    <source>
        <dbReference type="Pfam" id="PF08281"/>
    </source>
</evidence>
<evidence type="ECO:0000256" key="3">
    <source>
        <dbReference type="ARBA" id="ARBA00023082"/>
    </source>
</evidence>
<dbReference type="Pfam" id="PF08281">
    <property type="entry name" value="Sigma70_r4_2"/>
    <property type="match status" value="1"/>
</dbReference>
<dbReference type="SUPFAM" id="SSF88659">
    <property type="entry name" value="Sigma3 and sigma4 domains of RNA polymerase sigma factors"/>
    <property type="match status" value="1"/>
</dbReference>
<evidence type="ECO:0000256" key="6">
    <source>
        <dbReference type="RuleBase" id="RU000716"/>
    </source>
</evidence>
<dbReference type="Gene3D" id="1.10.10.10">
    <property type="entry name" value="Winged helix-like DNA-binding domain superfamily/Winged helix DNA-binding domain"/>
    <property type="match status" value="1"/>
</dbReference>
<feature type="transmembrane region" description="Helical" evidence="7">
    <location>
        <begin position="379"/>
        <end position="402"/>
    </location>
</feature>
<dbReference type="Proteomes" id="UP001597090">
    <property type="component" value="Unassembled WGS sequence"/>
</dbReference>
<proteinExistence type="inferred from homology"/>
<protein>
    <recommendedName>
        <fullName evidence="6">RNA polymerase sigma factor</fullName>
    </recommendedName>
</protein>
<keyword evidence="7" id="KW-1133">Transmembrane helix</keyword>
<organism evidence="10 11">
    <name type="scientific">Lysobacter koreensis</name>
    <dbReference type="NCBI Taxonomy" id="266122"/>
    <lineage>
        <taxon>Bacteria</taxon>
        <taxon>Pseudomonadati</taxon>
        <taxon>Pseudomonadota</taxon>
        <taxon>Gammaproteobacteria</taxon>
        <taxon>Lysobacterales</taxon>
        <taxon>Lysobacteraceae</taxon>
        <taxon>Lysobacter</taxon>
    </lineage>
</organism>
<dbReference type="EMBL" id="JBHTIH010000008">
    <property type="protein sequence ID" value="MFD0740343.1"/>
    <property type="molecule type" value="Genomic_DNA"/>
</dbReference>
<dbReference type="InterPro" id="IPR036388">
    <property type="entry name" value="WH-like_DNA-bd_sf"/>
</dbReference>
<dbReference type="InterPro" id="IPR007627">
    <property type="entry name" value="RNA_pol_sigma70_r2"/>
</dbReference>
<dbReference type="Gene3D" id="1.10.1740.10">
    <property type="match status" value="1"/>
</dbReference>
<sequence length="407" mass="42751">MNAETIEGLIHHELPAAADGDRHAYSRIVAACQNAVTGLALAIVRDVPASEDIAQEAFLNAWNNLRRLQNPTSFLPWLREITRNLARDHLRNARRFAREVADADEVIAAVADPGPGPAEHLIEHERQHAAAELISALPDDSREVLLLYYREGQSSQQVAALLGLSDAAVRKRLSRARATVRSELLARFSAFACDSAPSAAFTAMVATALGVASPTATAAIAVSALGAGAVGSGVGKLGAGGVGAGVSAGVAGGAAGGGFSYLVDAAMRYDVVLVASLAGVLASYLGGRYLLRFAGNERERAAINRFVRNITAITAVFCVGAAALVVLTRGWIPITAFAIASLAVLNYQYLVPLPRIMAPCFARAARRSGAYQPPRMYRYCFGSSAVWISSVFALAGLLHALAEAGRF</sequence>
<dbReference type="InterPro" id="IPR000838">
    <property type="entry name" value="RNA_pol_sigma70_ECF_CS"/>
</dbReference>
<keyword evidence="4 6" id="KW-0238">DNA-binding</keyword>
<feature type="transmembrane region" description="Helical" evidence="7">
    <location>
        <begin position="312"/>
        <end position="332"/>
    </location>
</feature>
<evidence type="ECO:0000313" key="10">
    <source>
        <dbReference type="EMBL" id="MFD0740343.1"/>
    </source>
</evidence>
<keyword evidence="2 6" id="KW-0805">Transcription regulation</keyword>
<dbReference type="RefSeq" id="WP_386813497.1">
    <property type="nucleotide sequence ID" value="NZ_JBHTIH010000008.1"/>
</dbReference>
<dbReference type="InterPro" id="IPR039425">
    <property type="entry name" value="RNA_pol_sigma-70-like"/>
</dbReference>
<feature type="transmembrane region" description="Helical" evidence="7">
    <location>
        <begin position="338"/>
        <end position="358"/>
    </location>
</feature>
<evidence type="ECO:0000256" key="4">
    <source>
        <dbReference type="ARBA" id="ARBA00023125"/>
    </source>
</evidence>
<evidence type="ECO:0000259" key="8">
    <source>
        <dbReference type="Pfam" id="PF04542"/>
    </source>
</evidence>
<dbReference type="NCBIfam" id="TIGR02937">
    <property type="entry name" value="sigma70-ECF"/>
    <property type="match status" value="1"/>
</dbReference>
<dbReference type="PANTHER" id="PTHR43133:SF25">
    <property type="entry name" value="RNA POLYMERASE SIGMA FACTOR RFAY-RELATED"/>
    <property type="match status" value="1"/>
</dbReference>
<dbReference type="SUPFAM" id="SSF88946">
    <property type="entry name" value="Sigma2 domain of RNA polymerase sigma factors"/>
    <property type="match status" value="1"/>
</dbReference>
<evidence type="ECO:0000256" key="7">
    <source>
        <dbReference type="SAM" id="Phobius"/>
    </source>
</evidence>
<comment type="caution">
    <text evidence="10">The sequence shown here is derived from an EMBL/GenBank/DDBJ whole genome shotgun (WGS) entry which is preliminary data.</text>
</comment>
<dbReference type="InterPro" id="IPR013324">
    <property type="entry name" value="RNA_pol_sigma_r3/r4-like"/>
</dbReference>
<feature type="transmembrane region" description="Helical" evidence="7">
    <location>
        <begin position="199"/>
        <end position="225"/>
    </location>
</feature>
<feature type="transmembrane region" description="Helical" evidence="7">
    <location>
        <begin position="237"/>
        <end position="259"/>
    </location>
</feature>
<dbReference type="PROSITE" id="PS01063">
    <property type="entry name" value="SIGMA70_ECF"/>
    <property type="match status" value="1"/>
</dbReference>
<dbReference type="InterPro" id="IPR014284">
    <property type="entry name" value="RNA_pol_sigma-70_dom"/>
</dbReference>
<comment type="similarity">
    <text evidence="1 6">Belongs to the sigma-70 factor family. ECF subfamily.</text>
</comment>
<evidence type="ECO:0000256" key="1">
    <source>
        <dbReference type="ARBA" id="ARBA00010641"/>
    </source>
</evidence>
<feature type="transmembrane region" description="Helical" evidence="7">
    <location>
        <begin position="271"/>
        <end position="291"/>
    </location>
</feature>
<dbReference type="InterPro" id="IPR013249">
    <property type="entry name" value="RNA_pol_sigma70_r4_t2"/>
</dbReference>
<dbReference type="Pfam" id="PF04542">
    <property type="entry name" value="Sigma70_r2"/>
    <property type="match status" value="1"/>
</dbReference>
<dbReference type="InterPro" id="IPR013325">
    <property type="entry name" value="RNA_pol_sigma_r2"/>
</dbReference>
<evidence type="ECO:0000256" key="2">
    <source>
        <dbReference type="ARBA" id="ARBA00023015"/>
    </source>
</evidence>
<keyword evidence="7" id="KW-0472">Membrane</keyword>
<evidence type="ECO:0000313" key="11">
    <source>
        <dbReference type="Proteomes" id="UP001597090"/>
    </source>
</evidence>
<keyword evidence="11" id="KW-1185">Reference proteome</keyword>
<dbReference type="PANTHER" id="PTHR43133">
    <property type="entry name" value="RNA POLYMERASE ECF-TYPE SIGMA FACTO"/>
    <property type="match status" value="1"/>
</dbReference>
<evidence type="ECO:0000256" key="5">
    <source>
        <dbReference type="ARBA" id="ARBA00023163"/>
    </source>
</evidence>
<feature type="domain" description="RNA polymerase sigma factor 70 region 4 type 2" evidence="9">
    <location>
        <begin position="130"/>
        <end position="179"/>
    </location>
</feature>
<keyword evidence="3 6" id="KW-0731">Sigma factor</keyword>
<keyword evidence="7" id="KW-0812">Transmembrane</keyword>
<name>A0ABW2YPQ3_9GAMM</name>
<feature type="domain" description="RNA polymerase sigma-70 region 2" evidence="8">
    <location>
        <begin position="29"/>
        <end position="95"/>
    </location>
</feature>
<keyword evidence="5 6" id="KW-0804">Transcription</keyword>
<reference evidence="11" key="1">
    <citation type="journal article" date="2019" name="Int. J. Syst. Evol. Microbiol.">
        <title>The Global Catalogue of Microorganisms (GCM) 10K type strain sequencing project: providing services to taxonomists for standard genome sequencing and annotation.</title>
        <authorList>
            <consortium name="The Broad Institute Genomics Platform"/>
            <consortium name="The Broad Institute Genome Sequencing Center for Infectious Disease"/>
            <person name="Wu L."/>
            <person name="Ma J."/>
        </authorList>
    </citation>
    <scope>NUCLEOTIDE SEQUENCE [LARGE SCALE GENOMIC DNA]</scope>
    <source>
        <strain evidence="11">CCUG 55491</strain>
    </source>
</reference>
<accession>A0ABW2YPQ3</accession>